<dbReference type="Proteomes" id="UP000054845">
    <property type="component" value="Unassembled WGS sequence"/>
</dbReference>
<accession>A0A0P1BFQ4</accession>
<organism evidence="1 2">
    <name type="scientific">Ceraceosorus bombacis</name>
    <dbReference type="NCBI Taxonomy" id="401625"/>
    <lineage>
        <taxon>Eukaryota</taxon>
        <taxon>Fungi</taxon>
        <taxon>Dikarya</taxon>
        <taxon>Basidiomycota</taxon>
        <taxon>Ustilaginomycotina</taxon>
        <taxon>Exobasidiomycetes</taxon>
        <taxon>Ceraceosorales</taxon>
        <taxon>Ceraceosoraceae</taxon>
        <taxon>Ceraceosorus</taxon>
    </lineage>
</organism>
<dbReference type="AlphaFoldDB" id="A0A0P1BFQ4"/>
<evidence type="ECO:0000313" key="2">
    <source>
        <dbReference type="Proteomes" id="UP000054845"/>
    </source>
</evidence>
<protein>
    <submittedName>
        <fullName evidence="1">Uncharacterized protein</fullName>
    </submittedName>
</protein>
<dbReference type="EMBL" id="CCYA01000240">
    <property type="protein sequence ID" value="CEH14333.1"/>
    <property type="molecule type" value="Genomic_DNA"/>
</dbReference>
<reference evidence="1 2" key="1">
    <citation type="submission" date="2014-09" db="EMBL/GenBank/DDBJ databases">
        <authorList>
            <person name="Magalhaes I.L.F."/>
            <person name="Oliveira U."/>
            <person name="Santos F.R."/>
            <person name="Vidigal T.H.D.A."/>
            <person name="Brescovit A.D."/>
            <person name="Santos A.J."/>
        </authorList>
    </citation>
    <scope>NUCLEOTIDE SEQUENCE [LARGE SCALE GENOMIC DNA]</scope>
</reference>
<keyword evidence="2" id="KW-1185">Reference proteome</keyword>
<proteinExistence type="predicted"/>
<name>A0A0P1BFQ4_9BASI</name>
<sequence>MNLPHEPLSSAEQSAGRLQDVLLNLQRGRDIKRLVNAEVRRNEGVAEGVVLGAGTTWNDLAIVTRTTP</sequence>
<evidence type="ECO:0000313" key="1">
    <source>
        <dbReference type="EMBL" id="CEH14333.1"/>
    </source>
</evidence>